<evidence type="ECO:0000313" key="3">
    <source>
        <dbReference type="Proteomes" id="UP000824088"/>
    </source>
</evidence>
<dbReference type="Gene3D" id="3.30.200.20">
    <property type="entry name" value="Phosphorylase Kinase, domain 1"/>
    <property type="match status" value="1"/>
</dbReference>
<protein>
    <submittedName>
        <fullName evidence="2">Aminoglycoside phosphotransferase family protein</fullName>
    </submittedName>
</protein>
<name>A0A9D1HR79_9FIRM</name>
<dbReference type="Proteomes" id="UP000824088">
    <property type="component" value="Unassembled WGS sequence"/>
</dbReference>
<dbReference type="EMBL" id="DVMN01000017">
    <property type="protein sequence ID" value="HIU20834.1"/>
    <property type="molecule type" value="Genomic_DNA"/>
</dbReference>
<evidence type="ECO:0000313" key="2">
    <source>
        <dbReference type="EMBL" id="HIU20834.1"/>
    </source>
</evidence>
<proteinExistence type="predicted"/>
<gene>
    <name evidence="2" type="ORF">IAD51_01130</name>
</gene>
<dbReference type="InterPro" id="IPR011009">
    <property type="entry name" value="Kinase-like_dom_sf"/>
</dbReference>
<sequence>MKSRSKTDVDLATVNAICLKAGIGKAEKVEPLGAGEFNTVLAVRAGGKEYALKIAPSDSDRVLTYEKDMMRAETYWYDVMRRRTDIPVPEVYFSDFSHELLPADWFVMQKLDGVHPSDKMTEEESAALTEKLAQMAAEIHKVRGEFFGYTQGEHFPDWYAAIRALVETLLADGRRKGVHSRRGKKLLRYIDRYADVLKKADCRMVNYDIWMPNIIVSDTPLGKKYWWIDPERMFWGDRMADFVCLEFFKPFREKTASVKAYNSVAEDPVPVDREYEIRWAVMMAYMGLLQEVEKYYRYTPFMFGWWRNVISSAFAYSKGFKALKETK</sequence>
<dbReference type="Gene3D" id="3.90.1200.10">
    <property type="match status" value="1"/>
</dbReference>
<reference evidence="2" key="1">
    <citation type="submission" date="2020-10" db="EMBL/GenBank/DDBJ databases">
        <authorList>
            <person name="Gilroy R."/>
        </authorList>
    </citation>
    <scope>NUCLEOTIDE SEQUENCE</scope>
    <source>
        <strain evidence="2">1063</strain>
    </source>
</reference>
<dbReference type="SUPFAM" id="SSF56112">
    <property type="entry name" value="Protein kinase-like (PK-like)"/>
    <property type="match status" value="1"/>
</dbReference>
<dbReference type="Pfam" id="PF01636">
    <property type="entry name" value="APH"/>
    <property type="match status" value="1"/>
</dbReference>
<dbReference type="PANTHER" id="PTHR21310:SF15">
    <property type="entry name" value="AMINOGLYCOSIDE PHOSPHOTRANSFERASE DOMAIN-CONTAINING PROTEIN"/>
    <property type="match status" value="1"/>
</dbReference>
<feature type="domain" description="Aminoglycoside phosphotransferase" evidence="1">
    <location>
        <begin position="29"/>
        <end position="245"/>
    </location>
</feature>
<dbReference type="AlphaFoldDB" id="A0A9D1HR79"/>
<organism evidence="2 3">
    <name type="scientific">Candidatus Limadaptatus stercorigallinarum</name>
    <dbReference type="NCBI Taxonomy" id="2840845"/>
    <lineage>
        <taxon>Bacteria</taxon>
        <taxon>Bacillati</taxon>
        <taxon>Bacillota</taxon>
        <taxon>Clostridia</taxon>
        <taxon>Eubacteriales</taxon>
        <taxon>Candidatus Limadaptatus</taxon>
    </lineage>
</organism>
<dbReference type="InterPro" id="IPR051678">
    <property type="entry name" value="AGP_Transferase"/>
</dbReference>
<comment type="caution">
    <text evidence="2">The sequence shown here is derived from an EMBL/GenBank/DDBJ whole genome shotgun (WGS) entry which is preliminary data.</text>
</comment>
<reference evidence="2" key="2">
    <citation type="journal article" date="2021" name="PeerJ">
        <title>Extensive microbial diversity within the chicken gut microbiome revealed by metagenomics and culture.</title>
        <authorList>
            <person name="Gilroy R."/>
            <person name="Ravi A."/>
            <person name="Getino M."/>
            <person name="Pursley I."/>
            <person name="Horton D.L."/>
            <person name="Alikhan N.F."/>
            <person name="Baker D."/>
            <person name="Gharbi K."/>
            <person name="Hall N."/>
            <person name="Watson M."/>
            <person name="Adriaenssens E.M."/>
            <person name="Foster-Nyarko E."/>
            <person name="Jarju S."/>
            <person name="Secka A."/>
            <person name="Antonio M."/>
            <person name="Oren A."/>
            <person name="Chaudhuri R.R."/>
            <person name="La Ragione R."/>
            <person name="Hildebrand F."/>
            <person name="Pallen M.J."/>
        </authorList>
    </citation>
    <scope>NUCLEOTIDE SEQUENCE</scope>
    <source>
        <strain evidence="2">1063</strain>
    </source>
</reference>
<accession>A0A9D1HR79</accession>
<dbReference type="PANTHER" id="PTHR21310">
    <property type="entry name" value="AMINOGLYCOSIDE PHOSPHOTRANSFERASE-RELATED-RELATED"/>
    <property type="match status" value="1"/>
</dbReference>
<evidence type="ECO:0000259" key="1">
    <source>
        <dbReference type="Pfam" id="PF01636"/>
    </source>
</evidence>
<dbReference type="InterPro" id="IPR002575">
    <property type="entry name" value="Aminoglycoside_PTrfase"/>
</dbReference>